<dbReference type="InterPro" id="IPR010390">
    <property type="entry name" value="ABC-2_transporter-like"/>
</dbReference>
<keyword evidence="1" id="KW-0472">Membrane</keyword>
<comment type="caution">
    <text evidence="2">The sequence shown here is derived from an EMBL/GenBank/DDBJ whole genome shotgun (WGS) entry which is preliminary data.</text>
</comment>
<feature type="transmembrane region" description="Helical" evidence="1">
    <location>
        <begin position="200"/>
        <end position="223"/>
    </location>
</feature>
<feature type="transmembrane region" description="Helical" evidence="1">
    <location>
        <begin position="12"/>
        <end position="29"/>
    </location>
</feature>
<organism evidence="2 3">
    <name type="scientific">Fodinicola feengrottensis</name>
    <dbReference type="NCBI Taxonomy" id="435914"/>
    <lineage>
        <taxon>Bacteria</taxon>
        <taxon>Bacillati</taxon>
        <taxon>Actinomycetota</taxon>
        <taxon>Actinomycetes</taxon>
        <taxon>Mycobacteriales</taxon>
        <taxon>Fodinicola</taxon>
    </lineage>
</organism>
<gene>
    <name evidence="2" type="ORF">GCM10009765_61710</name>
</gene>
<feature type="transmembrane region" description="Helical" evidence="1">
    <location>
        <begin position="75"/>
        <end position="94"/>
    </location>
</feature>
<feature type="transmembrane region" description="Helical" evidence="1">
    <location>
        <begin position="133"/>
        <end position="151"/>
    </location>
</feature>
<keyword evidence="3" id="KW-1185">Reference proteome</keyword>
<reference evidence="3" key="1">
    <citation type="journal article" date="2019" name="Int. J. Syst. Evol. Microbiol.">
        <title>The Global Catalogue of Microorganisms (GCM) 10K type strain sequencing project: providing services to taxonomists for standard genome sequencing and annotation.</title>
        <authorList>
            <consortium name="The Broad Institute Genomics Platform"/>
            <consortium name="The Broad Institute Genome Sequencing Center for Infectious Disease"/>
            <person name="Wu L."/>
            <person name="Ma J."/>
        </authorList>
    </citation>
    <scope>NUCLEOTIDE SEQUENCE [LARGE SCALE GENOMIC DNA]</scope>
    <source>
        <strain evidence="3">JCM 14718</strain>
    </source>
</reference>
<dbReference type="PANTHER" id="PTHR36832">
    <property type="entry name" value="SLR1174 PROTEIN-RELATED"/>
    <property type="match status" value="1"/>
</dbReference>
<evidence type="ECO:0000256" key="1">
    <source>
        <dbReference type="SAM" id="Phobius"/>
    </source>
</evidence>
<evidence type="ECO:0000313" key="3">
    <source>
        <dbReference type="Proteomes" id="UP001500618"/>
    </source>
</evidence>
<dbReference type="Proteomes" id="UP001500618">
    <property type="component" value="Unassembled WGS sequence"/>
</dbReference>
<evidence type="ECO:0000313" key="2">
    <source>
        <dbReference type="EMBL" id="GAA1704159.1"/>
    </source>
</evidence>
<sequence>MSTGTLTAPSGGSFVAGLRCAAALVGAGFRRFATYRQATVAALFTNSIFGFMRCYVMLAIAGTAGAVAGYRGEQLVGFVWIGQGLLGVVSIWGWTDLADRVRTGDVAADLLRPINPLWSYLCADIGRALHAMTIRMIGPIIIGALVFHMYVPKNVWTYPAFLVSTLLGVVVSFGCRYLVNLTSFWLLDNRGVQTAWSLMSGLFCGLSMPIGFFPVWAQHVLWLTPFPAIMQVSLDTALERRGAVATFALLGAQVLWIVFLLALCVLVQRRAVRRLVVQGG</sequence>
<keyword evidence="1" id="KW-1133">Transmembrane helix</keyword>
<name>A0ABP4UHV0_9ACTN</name>
<dbReference type="PANTHER" id="PTHR36832:SF2">
    <property type="entry name" value="INTEGRAL MEMBRANE PROTEIN"/>
    <property type="match status" value="1"/>
</dbReference>
<feature type="transmembrane region" description="Helical" evidence="1">
    <location>
        <begin position="157"/>
        <end position="179"/>
    </location>
</feature>
<feature type="transmembrane region" description="Helical" evidence="1">
    <location>
        <begin position="243"/>
        <end position="267"/>
    </location>
</feature>
<dbReference type="Pfam" id="PF06182">
    <property type="entry name" value="ABC2_membrane_6"/>
    <property type="match status" value="1"/>
</dbReference>
<proteinExistence type="predicted"/>
<dbReference type="RefSeq" id="WP_344313772.1">
    <property type="nucleotide sequence ID" value="NZ_BAAANY010000029.1"/>
</dbReference>
<feature type="transmembrane region" description="Helical" evidence="1">
    <location>
        <begin position="41"/>
        <end position="69"/>
    </location>
</feature>
<protein>
    <submittedName>
        <fullName evidence="2">ABC-2 family transporter protein</fullName>
    </submittedName>
</protein>
<accession>A0ABP4UHV0</accession>
<keyword evidence="1" id="KW-0812">Transmembrane</keyword>
<dbReference type="EMBL" id="BAAANY010000029">
    <property type="protein sequence ID" value="GAA1704159.1"/>
    <property type="molecule type" value="Genomic_DNA"/>
</dbReference>